<keyword evidence="1" id="KW-0732">Signal</keyword>
<dbReference type="InterPro" id="IPR036706">
    <property type="entry name" value="VOMI_sf"/>
</dbReference>
<dbReference type="AlphaFoldDB" id="A0A8B9CI02"/>
<dbReference type="InterPro" id="IPR005515">
    <property type="entry name" value="VOMI"/>
</dbReference>
<dbReference type="PANTHER" id="PTHR18841">
    <property type="entry name" value="VITELLINE MEMBRANE OUTER LAYER PROTEIN I-RELATED"/>
    <property type="match status" value="1"/>
</dbReference>
<dbReference type="GeneTree" id="ENSGT00390000009313"/>
<dbReference type="Proteomes" id="UP000694426">
    <property type="component" value="Unplaced"/>
</dbReference>
<organism evidence="2 3">
    <name type="scientific">Anser brachyrhynchus</name>
    <name type="common">Pink-footed goose</name>
    <dbReference type="NCBI Taxonomy" id="132585"/>
    <lineage>
        <taxon>Eukaryota</taxon>
        <taxon>Metazoa</taxon>
        <taxon>Chordata</taxon>
        <taxon>Craniata</taxon>
        <taxon>Vertebrata</taxon>
        <taxon>Euteleostomi</taxon>
        <taxon>Archelosauria</taxon>
        <taxon>Archosauria</taxon>
        <taxon>Dinosauria</taxon>
        <taxon>Saurischia</taxon>
        <taxon>Theropoda</taxon>
        <taxon>Coelurosauria</taxon>
        <taxon>Aves</taxon>
        <taxon>Neognathae</taxon>
        <taxon>Galloanserae</taxon>
        <taxon>Anseriformes</taxon>
        <taxon>Anatidae</taxon>
        <taxon>Anserinae</taxon>
        <taxon>Anser</taxon>
    </lineage>
</organism>
<sequence>MKLLMPATLILIFSFCTLGAAAREYTAVITVPNGGHWGNWGSQQFCRYGYAKGFALKVKLSLFSTGISEPRYSFVCFFGRWGTWTKFQVCPRGYLVSFSLRTEKSQGGGDDTAANNIRFRCSDAAVLLGDGLSWGRFGPWSKNCKICGLQTKVEPPQGLQDDTALNNVKFFCCK</sequence>
<protein>
    <recommendedName>
        <fullName evidence="4">VMO1 protein</fullName>
    </recommendedName>
</protein>
<feature type="signal peptide" evidence="1">
    <location>
        <begin position="1"/>
        <end position="22"/>
    </location>
</feature>
<evidence type="ECO:0000313" key="3">
    <source>
        <dbReference type="Proteomes" id="UP000694426"/>
    </source>
</evidence>
<keyword evidence="3" id="KW-1185">Reference proteome</keyword>
<dbReference type="Ensembl" id="ENSABRT00000026495.1">
    <property type="protein sequence ID" value="ENSABRP00000018781.1"/>
    <property type="gene ID" value="ENSABRG00000016149.1"/>
</dbReference>
<feature type="chain" id="PRO_5034311922" description="VMO1 protein" evidence="1">
    <location>
        <begin position="23"/>
        <end position="174"/>
    </location>
</feature>
<evidence type="ECO:0000313" key="2">
    <source>
        <dbReference type="Ensembl" id="ENSABRP00000018781.1"/>
    </source>
</evidence>
<dbReference type="SUPFAM" id="SSF51092">
    <property type="entry name" value="Vitelline membrane outer protein-I (VMO-I)"/>
    <property type="match status" value="1"/>
</dbReference>
<evidence type="ECO:0008006" key="4">
    <source>
        <dbReference type="Google" id="ProtNLM"/>
    </source>
</evidence>
<reference evidence="2" key="2">
    <citation type="submission" date="2025-09" db="UniProtKB">
        <authorList>
            <consortium name="Ensembl"/>
        </authorList>
    </citation>
    <scope>IDENTIFICATION</scope>
</reference>
<proteinExistence type="predicted"/>
<reference evidence="2" key="1">
    <citation type="submission" date="2025-08" db="UniProtKB">
        <authorList>
            <consortium name="Ensembl"/>
        </authorList>
    </citation>
    <scope>IDENTIFICATION</scope>
</reference>
<dbReference type="PANTHER" id="PTHR18841:SF2">
    <property type="entry name" value="VITELLINE MEMBRANE OUTER LAYER PROTEIN 1 HOMOLOG"/>
    <property type="match status" value="1"/>
</dbReference>
<dbReference type="Gene3D" id="2.100.10.20">
    <property type="entry name" value="Vitelline membrane outer layer protein I (VOMI)"/>
    <property type="match status" value="1"/>
</dbReference>
<accession>A0A8B9CI02</accession>
<evidence type="ECO:0000256" key="1">
    <source>
        <dbReference type="SAM" id="SignalP"/>
    </source>
</evidence>
<dbReference type="GO" id="GO:0005615">
    <property type="term" value="C:extracellular space"/>
    <property type="evidence" value="ECO:0007669"/>
    <property type="project" value="TreeGrafter"/>
</dbReference>
<name>A0A8B9CI02_9AVES</name>
<dbReference type="Pfam" id="PF03762">
    <property type="entry name" value="VOMI"/>
    <property type="match status" value="1"/>
</dbReference>